<feature type="transmembrane region" description="Helical" evidence="8">
    <location>
        <begin position="239"/>
        <end position="256"/>
    </location>
</feature>
<keyword evidence="7 8" id="KW-0472">Membrane</keyword>
<evidence type="ECO:0000256" key="2">
    <source>
        <dbReference type="ARBA" id="ARBA00005179"/>
    </source>
</evidence>
<evidence type="ECO:0000256" key="1">
    <source>
        <dbReference type="ARBA" id="ARBA00004141"/>
    </source>
</evidence>
<evidence type="ECO:0000313" key="12">
    <source>
        <dbReference type="Proteomes" id="UP000682733"/>
    </source>
</evidence>
<evidence type="ECO:0000256" key="7">
    <source>
        <dbReference type="ARBA" id="ARBA00023136"/>
    </source>
</evidence>
<dbReference type="AlphaFoldDB" id="A0A8S2I8A1"/>
<keyword evidence="5 8" id="KW-0812">Transmembrane</keyword>
<dbReference type="InterPro" id="IPR044851">
    <property type="entry name" value="Wax_synthase"/>
</dbReference>
<dbReference type="Proteomes" id="UP000677228">
    <property type="component" value="Unassembled WGS sequence"/>
</dbReference>
<feature type="domain" description="Wax synthase" evidence="9">
    <location>
        <begin position="166"/>
        <end position="244"/>
    </location>
</feature>
<dbReference type="Proteomes" id="UP000682733">
    <property type="component" value="Unassembled WGS sequence"/>
</dbReference>
<reference evidence="11" key="1">
    <citation type="submission" date="2021-02" db="EMBL/GenBank/DDBJ databases">
        <authorList>
            <person name="Nowell W R."/>
        </authorList>
    </citation>
    <scope>NUCLEOTIDE SEQUENCE</scope>
</reference>
<dbReference type="PANTHER" id="PTHR31595">
    <property type="entry name" value="LONG-CHAIN-ALCOHOL O-FATTY-ACYLTRANSFERASE 3-RELATED"/>
    <property type="match status" value="1"/>
</dbReference>
<feature type="transmembrane region" description="Helical" evidence="8">
    <location>
        <begin position="209"/>
        <end position="227"/>
    </location>
</feature>
<comment type="similarity">
    <text evidence="3">Belongs to the wax synthase family.</text>
</comment>
<feature type="transmembrane region" description="Helical" evidence="8">
    <location>
        <begin position="29"/>
        <end position="51"/>
    </location>
</feature>
<comment type="pathway">
    <text evidence="2">Secondary metabolite biosynthesis.</text>
</comment>
<keyword evidence="4" id="KW-0808">Transferase</keyword>
<name>A0A8S2I8A1_9BILA</name>
<dbReference type="Pfam" id="PF13813">
    <property type="entry name" value="MBOAT_2"/>
    <property type="match status" value="1"/>
</dbReference>
<organism evidence="11 12">
    <name type="scientific">Didymodactylos carnosus</name>
    <dbReference type="NCBI Taxonomy" id="1234261"/>
    <lineage>
        <taxon>Eukaryota</taxon>
        <taxon>Metazoa</taxon>
        <taxon>Spiralia</taxon>
        <taxon>Gnathifera</taxon>
        <taxon>Rotifera</taxon>
        <taxon>Eurotatoria</taxon>
        <taxon>Bdelloidea</taxon>
        <taxon>Philodinida</taxon>
        <taxon>Philodinidae</taxon>
        <taxon>Didymodactylos</taxon>
    </lineage>
</organism>
<evidence type="ECO:0000256" key="4">
    <source>
        <dbReference type="ARBA" id="ARBA00022679"/>
    </source>
</evidence>
<evidence type="ECO:0000313" key="10">
    <source>
        <dbReference type="EMBL" id="CAF0956315.1"/>
    </source>
</evidence>
<dbReference type="GO" id="GO:0016020">
    <property type="term" value="C:membrane"/>
    <property type="evidence" value="ECO:0007669"/>
    <property type="project" value="UniProtKB-SubCell"/>
</dbReference>
<dbReference type="EMBL" id="CAJOBA010004984">
    <property type="protein sequence ID" value="CAF3729472.1"/>
    <property type="molecule type" value="Genomic_DNA"/>
</dbReference>
<comment type="caution">
    <text evidence="11">The sequence shown here is derived from an EMBL/GenBank/DDBJ whole genome shotgun (WGS) entry which is preliminary data.</text>
</comment>
<dbReference type="GO" id="GO:0008374">
    <property type="term" value="F:O-acyltransferase activity"/>
    <property type="evidence" value="ECO:0007669"/>
    <property type="project" value="InterPro"/>
</dbReference>
<evidence type="ECO:0000313" key="11">
    <source>
        <dbReference type="EMBL" id="CAF3729472.1"/>
    </source>
</evidence>
<sequence length="342" mass="40731">MYGKICLTTPMILYRLYLPFYIFELNSPLRYFCACNYLFFIIRDITWLFLIEAKKQTKLKQLSFIKFANEYNTVRLDWKHDTIHAPFYQSSYFRFITLVFKIILLEYYVLPQLHWYDHNEISSYYTLICYSYTLPLFVYLFFDVCAEILGLVYTLITGDTVRPVFPYFLSPLFATSLHQFWGYNWHLLIQQTLKEFSYDPIRQLTNNRALALLSVFIVSGLIHEFAFCSTTLTVDITQTLFFVLHGFIVLAELYFEKYYSSVVRQIPWILKLFYFHTIVLLTSPVLMQPFTRLHWTSNFFYTLKPGDPRFLNEAEQVAVIITAIASLRLKNKLVLWSSSSYV</sequence>
<evidence type="ECO:0000259" key="9">
    <source>
        <dbReference type="Pfam" id="PF13813"/>
    </source>
</evidence>
<gene>
    <name evidence="10" type="ORF">OVA965_LOCUS12401</name>
    <name evidence="11" type="ORF">TMI583_LOCUS12405</name>
</gene>
<comment type="subcellular location">
    <subcellularLocation>
        <location evidence="1">Membrane</location>
        <topology evidence="1">Multi-pass membrane protein</topology>
    </subcellularLocation>
</comment>
<evidence type="ECO:0000256" key="3">
    <source>
        <dbReference type="ARBA" id="ARBA00007282"/>
    </source>
</evidence>
<evidence type="ECO:0000256" key="6">
    <source>
        <dbReference type="ARBA" id="ARBA00022989"/>
    </source>
</evidence>
<evidence type="ECO:0000256" key="8">
    <source>
        <dbReference type="SAM" id="Phobius"/>
    </source>
</evidence>
<dbReference type="InterPro" id="IPR032805">
    <property type="entry name" value="Wax_synthase_dom"/>
</dbReference>
<dbReference type="EMBL" id="CAJNOK010004979">
    <property type="protein sequence ID" value="CAF0956315.1"/>
    <property type="molecule type" value="Genomic_DNA"/>
</dbReference>
<evidence type="ECO:0000256" key="5">
    <source>
        <dbReference type="ARBA" id="ARBA00022692"/>
    </source>
</evidence>
<accession>A0A8S2I8A1</accession>
<keyword evidence="6 8" id="KW-1133">Transmembrane helix</keyword>
<dbReference type="GO" id="GO:0006629">
    <property type="term" value="P:lipid metabolic process"/>
    <property type="evidence" value="ECO:0007669"/>
    <property type="project" value="InterPro"/>
</dbReference>
<proteinExistence type="inferred from homology"/>
<dbReference type="PANTHER" id="PTHR31595:SF57">
    <property type="entry name" value="OS04G0481900 PROTEIN"/>
    <property type="match status" value="1"/>
</dbReference>
<feature type="transmembrane region" description="Helical" evidence="8">
    <location>
        <begin position="268"/>
        <end position="290"/>
    </location>
</feature>
<protein>
    <recommendedName>
        <fullName evidence="9">Wax synthase domain-containing protein</fullName>
    </recommendedName>
</protein>